<protein>
    <submittedName>
        <fullName evidence="5">DNA-binding CsgD family transcriptional regulator</fullName>
    </submittedName>
</protein>
<gene>
    <name evidence="5" type="ORF">HNQ81_001020</name>
</gene>
<dbReference type="GO" id="GO:0006355">
    <property type="term" value="P:regulation of DNA-templated transcription"/>
    <property type="evidence" value="ECO:0007669"/>
    <property type="project" value="InterPro"/>
</dbReference>
<name>A0A840ULY2_9BACT</name>
<dbReference type="SUPFAM" id="SSF46894">
    <property type="entry name" value="C-terminal effector domain of the bipartite response regulators"/>
    <property type="match status" value="1"/>
</dbReference>
<keyword evidence="2 5" id="KW-0238">DNA-binding</keyword>
<evidence type="ECO:0000313" key="6">
    <source>
        <dbReference type="Proteomes" id="UP000539642"/>
    </source>
</evidence>
<keyword evidence="1" id="KW-0805">Transcription regulation</keyword>
<keyword evidence="3" id="KW-0804">Transcription</keyword>
<dbReference type="EMBL" id="JACHEO010000003">
    <property type="protein sequence ID" value="MBB5347307.1"/>
    <property type="molecule type" value="Genomic_DNA"/>
</dbReference>
<dbReference type="Pfam" id="PF00196">
    <property type="entry name" value="GerE"/>
    <property type="match status" value="1"/>
</dbReference>
<dbReference type="InterPro" id="IPR036388">
    <property type="entry name" value="WH-like_DNA-bd_sf"/>
</dbReference>
<dbReference type="PANTHER" id="PTHR44688:SF16">
    <property type="entry name" value="DNA-BINDING TRANSCRIPTIONAL ACTIVATOR DEVR_DOSR"/>
    <property type="match status" value="1"/>
</dbReference>
<evidence type="ECO:0000259" key="4">
    <source>
        <dbReference type="PROSITE" id="PS50043"/>
    </source>
</evidence>
<dbReference type="PROSITE" id="PS50043">
    <property type="entry name" value="HTH_LUXR_2"/>
    <property type="match status" value="1"/>
</dbReference>
<accession>A0A840ULY2</accession>
<dbReference type="GO" id="GO:0003677">
    <property type="term" value="F:DNA binding"/>
    <property type="evidence" value="ECO:0007669"/>
    <property type="project" value="UniProtKB-KW"/>
</dbReference>
<reference evidence="5 6" key="1">
    <citation type="submission" date="2020-08" db="EMBL/GenBank/DDBJ databases">
        <title>Genomic Encyclopedia of Type Strains, Phase IV (KMG-IV): sequencing the most valuable type-strain genomes for metagenomic binning, comparative biology and taxonomic classification.</title>
        <authorList>
            <person name="Goeker M."/>
        </authorList>
    </citation>
    <scope>NUCLEOTIDE SEQUENCE [LARGE SCALE GENOMIC DNA]</scope>
    <source>
        <strain evidence="5 6">DSM 28570</strain>
    </source>
</reference>
<dbReference type="Gene3D" id="1.10.10.10">
    <property type="entry name" value="Winged helix-like DNA-binding domain superfamily/Winged helix DNA-binding domain"/>
    <property type="match status" value="1"/>
</dbReference>
<comment type="caution">
    <text evidence="5">The sequence shown here is derived from an EMBL/GenBank/DDBJ whole genome shotgun (WGS) entry which is preliminary data.</text>
</comment>
<proteinExistence type="predicted"/>
<keyword evidence="6" id="KW-1185">Reference proteome</keyword>
<dbReference type="InterPro" id="IPR035965">
    <property type="entry name" value="PAS-like_dom_sf"/>
</dbReference>
<dbReference type="SUPFAM" id="SSF55785">
    <property type="entry name" value="PYP-like sensor domain (PAS domain)"/>
    <property type="match status" value="1"/>
</dbReference>
<evidence type="ECO:0000256" key="1">
    <source>
        <dbReference type="ARBA" id="ARBA00023015"/>
    </source>
</evidence>
<dbReference type="RefSeq" id="WP_183348950.1">
    <property type="nucleotide sequence ID" value="NZ_JACHEO010000003.1"/>
</dbReference>
<dbReference type="PRINTS" id="PR00038">
    <property type="entry name" value="HTHLUXR"/>
</dbReference>
<dbReference type="InterPro" id="IPR000792">
    <property type="entry name" value="Tscrpt_reg_LuxR_C"/>
</dbReference>
<dbReference type="SMART" id="SM00421">
    <property type="entry name" value="HTH_LUXR"/>
    <property type="match status" value="1"/>
</dbReference>
<evidence type="ECO:0000256" key="3">
    <source>
        <dbReference type="ARBA" id="ARBA00023163"/>
    </source>
</evidence>
<evidence type="ECO:0000256" key="2">
    <source>
        <dbReference type="ARBA" id="ARBA00023125"/>
    </source>
</evidence>
<sequence>MRNFRQEFIDVFRSGYIREETIRRHIEPYIQMEKHLPDLAAFFYVLEYPSGQYRFLGRQQEHISGYPNEEVLQRGIDLFLRSVHPGEIDILLHQVYPDMIAFVAAQPDDNVKKGLLFQYNYRYKRKDESYVNLLSNIHILELDDQGRASLVLGNTIMLQNGELLPLRLKIKQFQFKELAETVFSRVYTPLSGQKSLTARELEILRYLALGYTSREIAQKLCISPLTVDTHRRHLLRKMQCNNVVEMTRIAFRNALL</sequence>
<evidence type="ECO:0000313" key="5">
    <source>
        <dbReference type="EMBL" id="MBB5347307.1"/>
    </source>
</evidence>
<dbReference type="Gene3D" id="3.30.450.20">
    <property type="entry name" value="PAS domain"/>
    <property type="match status" value="1"/>
</dbReference>
<dbReference type="PANTHER" id="PTHR44688">
    <property type="entry name" value="DNA-BINDING TRANSCRIPTIONAL ACTIVATOR DEVR_DOSR"/>
    <property type="match status" value="1"/>
</dbReference>
<dbReference type="PROSITE" id="PS00622">
    <property type="entry name" value="HTH_LUXR_1"/>
    <property type="match status" value="1"/>
</dbReference>
<organism evidence="5 6">
    <name type="scientific">Desulfoprunum benzoelyticum</name>
    <dbReference type="NCBI Taxonomy" id="1506996"/>
    <lineage>
        <taxon>Bacteria</taxon>
        <taxon>Pseudomonadati</taxon>
        <taxon>Thermodesulfobacteriota</taxon>
        <taxon>Desulfobulbia</taxon>
        <taxon>Desulfobulbales</taxon>
        <taxon>Desulfobulbaceae</taxon>
        <taxon>Desulfoprunum</taxon>
    </lineage>
</organism>
<dbReference type="CDD" id="cd06170">
    <property type="entry name" value="LuxR_C_like"/>
    <property type="match status" value="1"/>
</dbReference>
<dbReference type="AlphaFoldDB" id="A0A840ULY2"/>
<dbReference type="InterPro" id="IPR016032">
    <property type="entry name" value="Sig_transdc_resp-reg_C-effctor"/>
</dbReference>
<feature type="domain" description="HTH luxR-type" evidence="4">
    <location>
        <begin position="189"/>
        <end position="254"/>
    </location>
</feature>
<dbReference type="Proteomes" id="UP000539642">
    <property type="component" value="Unassembled WGS sequence"/>
</dbReference>